<organism evidence="1 2">
    <name type="scientific">Candidatus Kaiserbacteria bacterium RIFCSPLOWO2_01_FULL_54_20</name>
    <dbReference type="NCBI Taxonomy" id="1798513"/>
    <lineage>
        <taxon>Bacteria</taxon>
        <taxon>Candidatus Kaiseribacteriota</taxon>
    </lineage>
</organism>
<gene>
    <name evidence="1" type="ORF">A3A40_01180</name>
</gene>
<dbReference type="AlphaFoldDB" id="A0A1F6EKH1"/>
<name>A0A1F6EKH1_9BACT</name>
<sequence length="163" mass="18369">MTAKEMSGEPLYRPDRKVKDPRIAREMAEAEDSYHYPGVSAGMIEHREHVADAVGKEVLSKGFPMERGKIPADVERALSIAISEFVSLLKDPQPDQLEDPLMLFNRDIFEKVDEKNNIVRYELQGRISHTTEKGRVNTWGLFSAEVKDGVVGEVAVKSRTLKT</sequence>
<dbReference type="EMBL" id="MFMA01000006">
    <property type="protein sequence ID" value="OGG74130.1"/>
    <property type="molecule type" value="Genomic_DNA"/>
</dbReference>
<comment type="caution">
    <text evidence="1">The sequence shown here is derived from an EMBL/GenBank/DDBJ whole genome shotgun (WGS) entry which is preliminary data.</text>
</comment>
<reference evidence="1 2" key="1">
    <citation type="journal article" date="2016" name="Nat. Commun.">
        <title>Thousands of microbial genomes shed light on interconnected biogeochemical processes in an aquifer system.</title>
        <authorList>
            <person name="Anantharaman K."/>
            <person name="Brown C.T."/>
            <person name="Hug L.A."/>
            <person name="Sharon I."/>
            <person name="Castelle C.J."/>
            <person name="Probst A.J."/>
            <person name="Thomas B.C."/>
            <person name="Singh A."/>
            <person name="Wilkins M.J."/>
            <person name="Karaoz U."/>
            <person name="Brodie E.L."/>
            <person name="Williams K.H."/>
            <person name="Hubbard S.S."/>
            <person name="Banfield J.F."/>
        </authorList>
    </citation>
    <scope>NUCLEOTIDE SEQUENCE [LARGE SCALE GENOMIC DNA]</scope>
</reference>
<evidence type="ECO:0000313" key="1">
    <source>
        <dbReference type="EMBL" id="OGG74130.1"/>
    </source>
</evidence>
<proteinExistence type="predicted"/>
<accession>A0A1F6EKH1</accession>
<protein>
    <submittedName>
        <fullName evidence="1">Uncharacterized protein</fullName>
    </submittedName>
</protein>
<evidence type="ECO:0000313" key="2">
    <source>
        <dbReference type="Proteomes" id="UP000178427"/>
    </source>
</evidence>
<dbReference type="Proteomes" id="UP000178427">
    <property type="component" value="Unassembled WGS sequence"/>
</dbReference>